<gene>
    <name evidence="1" type="ORF">BD626DRAFT_572652</name>
</gene>
<sequence>MCHNVIDGRYYTVCGHFYSMATKVQDCLRPNCLFSSRHPVGCRSPGCVRQMAPPAKNPIRESPTRCPDCVHRERNGILGCH</sequence>
<dbReference type="EMBL" id="VDMD01000028">
    <property type="protein sequence ID" value="TRM59361.1"/>
    <property type="molecule type" value="Genomic_DNA"/>
</dbReference>
<dbReference type="OrthoDB" id="3134980at2759"/>
<protein>
    <submittedName>
        <fullName evidence="1">Uncharacterized protein</fullName>
    </submittedName>
</protein>
<dbReference type="AlphaFoldDB" id="A0A550C3H5"/>
<proteinExistence type="predicted"/>
<accession>A0A550C3H5</accession>
<name>A0A550C3H5_9AGAR</name>
<evidence type="ECO:0000313" key="2">
    <source>
        <dbReference type="Proteomes" id="UP000320762"/>
    </source>
</evidence>
<dbReference type="Proteomes" id="UP000320762">
    <property type="component" value="Unassembled WGS sequence"/>
</dbReference>
<organism evidence="1 2">
    <name type="scientific">Schizophyllum amplum</name>
    <dbReference type="NCBI Taxonomy" id="97359"/>
    <lineage>
        <taxon>Eukaryota</taxon>
        <taxon>Fungi</taxon>
        <taxon>Dikarya</taxon>
        <taxon>Basidiomycota</taxon>
        <taxon>Agaricomycotina</taxon>
        <taxon>Agaricomycetes</taxon>
        <taxon>Agaricomycetidae</taxon>
        <taxon>Agaricales</taxon>
        <taxon>Schizophyllaceae</taxon>
        <taxon>Schizophyllum</taxon>
    </lineage>
</organism>
<comment type="caution">
    <text evidence="1">The sequence shown here is derived from an EMBL/GenBank/DDBJ whole genome shotgun (WGS) entry which is preliminary data.</text>
</comment>
<reference evidence="1 2" key="1">
    <citation type="journal article" date="2019" name="New Phytol.">
        <title>Comparative genomics reveals unique wood-decay strategies and fruiting body development in the Schizophyllaceae.</title>
        <authorList>
            <person name="Almasi E."/>
            <person name="Sahu N."/>
            <person name="Krizsan K."/>
            <person name="Balint B."/>
            <person name="Kovacs G.M."/>
            <person name="Kiss B."/>
            <person name="Cseklye J."/>
            <person name="Drula E."/>
            <person name="Henrissat B."/>
            <person name="Nagy I."/>
            <person name="Chovatia M."/>
            <person name="Adam C."/>
            <person name="LaButti K."/>
            <person name="Lipzen A."/>
            <person name="Riley R."/>
            <person name="Grigoriev I.V."/>
            <person name="Nagy L.G."/>
        </authorList>
    </citation>
    <scope>NUCLEOTIDE SEQUENCE [LARGE SCALE GENOMIC DNA]</scope>
    <source>
        <strain evidence="1 2">NL-1724</strain>
    </source>
</reference>
<evidence type="ECO:0000313" key="1">
    <source>
        <dbReference type="EMBL" id="TRM59361.1"/>
    </source>
</evidence>
<keyword evidence="2" id="KW-1185">Reference proteome</keyword>